<evidence type="ECO:0000256" key="4">
    <source>
        <dbReference type="SAM" id="MobiDB-lite"/>
    </source>
</evidence>
<name>A0A8J8NM51_HALGN</name>
<dbReference type="GO" id="GO:0006508">
    <property type="term" value="P:proteolysis"/>
    <property type="evidence" value="ECO:0007669"/>
    <property type="project" value="InterPro"/>
</dbReference>
<sequence>MRKELFASLAIVGTVALSLALFTTNTPKSTTTFLQQESTWLDEEFAKYITHFGKTYATKEEYLYRRTLFEQQLAFIGELSSRNDATVKYRVGLNRFSDLSDEEFTSRYLGDSGKPEPEGDDKPSLKQAPAVAPIDWRDKGVVGAVKDQGRCGSCWSFSTVGPVEENYAIKYGKQIVLSEQQLVDCSWDYGNAGCNGGLFAQGYQYVQDFGLELAADYPYLASDGNCTYDGSKVAVNIVGTVSADRSPQGLKQLLQTGPASISLHASDPTFRAYTGGIYNNPDCPTSVNHAVQTVGWGHDSESGLDYFIVRNSWGATWGDKGYIKIAESNTTLGICGMLYRVPMLPIIA</sequence>
<gene>
    <name evidence="7" type="ORF">FGO68_gene2560</name>
</gene>
<evidence type="ECO:0000256" key="3">
    <source>
        <dbReference type="ARBA" id="ARBA00023157"/>
    </source>
</evidence>
<proteinExistence type="inferred from homology"/>
<evidence type="ECO:0000313" key="8">
    <source>
        <dbReference type="Proteomes" id="UP000785679"/>
    </source>
</evidence>
<evidence type="ECO:0000256" key="1">
    <source>
        <dbReference type="ARBA" id="ARBA00008455"/>
    </source>
</evidence>
<dbReference type="InterPro" id="IPR000169">
    <property type="entry name" value="Pept_cys_AS"/>
</dbReference>
<evidence type="ECO:0000259" key="6">
    <source>
        <dbReference type="SMART" id="SM00848"/>
    </source>
</evidence>
<dbReference type="SMART" id="SM00848">
    <property type="entry name" value="Inhibitor_I29"/>
    <property type="match status" value="1"/>
</dbReference>
<keyword evidence="3" id="KW-1015">Disulfide bond</keyword>
<feature type="domain" description="Cathepsin propeptide inhibitor" evidence="6">
    <location>
        <begin position="45"/>
        <end position="104"/>
    </location>
</feature>
<reference evidence="7" key="1">
    <citation type="submission" date="2019-06" db="EMBL/GenBank/DDBJ databases">
        <authorList>
            <person name="Zheng W."/>
        </authorList>
    </citation>
    <scope>NUCLEOTIDE SEQUENCE</scope>
    <source>
        <strain evidence="7">QDHG01</strain>
    </source>
</reference>
<dbReference type="GO" id="GO:0008234">
    <property type="term" value="F:cysteine-type peptidase activity"/>
    <property type="evidence" value="ECO:0007669"/>
    <property type="project" value="InterPro"/>
</dbReference>
<dbReference type="PRINTS" id="PR00705">
    <property type="entry name" value="PAPAIN"/>
</dbReference>
<comment type="caution">
    <text evidence="7">The sequence shown here is derived from an EMBL/GenBank/DDBJ whole genome shotgun (WGS) entry which is preliminary data.</text>
</comment>
<dbReference type="PANTHER" id="PTHR12411">
    <property type="entry name" value="CYSTEINE PROTEASE FAMILY C1-RELATED"/>
    <property type="match status" value="1"/>
</dbReference>
<dbReference type="SUPFAM" id="SSF54001">
    <property type="entry name" value="Cysteine proteinases"/>
    <property type="match status" value="1"/>
</dbReference>
<organism evidence="7 8">
    <name type="scientific">Halteria grandinella</name>
    <dbReference type="NCBI Taxonomy" id="5974"/>
    <lineage>
        <taxon>Eukaryota</taxon>
        <taxon>Sar</taxon>
        <taxon>Alveolata</taxon>
        <taxon>Ciliophora</taxon>
        <taxon>Intramacronucleata</taxon>
        <taxon>Spirotrichea</taxon>
        <taxon>Stichotrichia</taxon>
        <taxon>Sporadotrichida</taxon>
        <taxon>Halteriidae</taxon>
        <taxon>Halteria</taxon>
    </lineage>
</organism>
<protein>
    <submittedName>
        <fullName evidence="7">Uncharacterized protein</fullName>
    </submittedName>
</protein>
<dbReference type="InterPro" id="IPR013201">
    <property type="entry name" value="Prot_inhib_I29"/>
</dbReference>
<dbReference type="Proteomes" id="UP000785679">
    <property type="component" value="Unassembled WGS sequence"/>
</dbReference>
<dbReference type="InterPro" id="IPR013128">
    <property type="entry name" value="Peptidase_C1A"/>
</dbReference>
<dbReference type="PROSITE" id="PS00139">
    <property type="entry name" value="THIOL_PROTEASE_CYS"/>
    <property type="match status" value="1"/>
</dbReference>
<dbReference type="CDD" id="cd02248">
    <property type="entry name" value="Peptidase_C1A"/>
    <property type="match status" value="1"/>
</dbReference>
<dbReference type="EMBL" id="RRYP01012030">
    <property type="protein sequence ID" value="TNV77369.1"/>
    <property type="molecule type" value="Genomic_DNA"/>
</dbReference>
<dbReference type="InterPro" id="IPR039417">
    <property type="entry name" value="Peptidase_C1A_papain-like"/>
</dbReference>
<dbReference type="InterPro" id="IPR038765">
    <property type="entry name" value="Papain-like_cys_pep_sf"/>
</dbReference>
<dbReference type="AlphaFoldDB" id="A0A8J8NM51"/>
<dbReference type="PROSITE" id="PS00639">
    <property type="entry name" value="THIOL_PROTEASE_HIS"/>
    <property type="match status" value="1"/>
</dbReference>
<dbReference type="InterPro" id="IPR000668">
    <property type="entry name" value="Peptidase_C1A_C"/>
</dbReference>
<accession>A0A8J8NM51</accession>
<dbReference type="OrthoDB" id="190265at2759"/>
<evidence type="ECO:0000256" key="2">
    <source>
        <dbReference type="ARBA" id="ARBA00023145"/>
    </source>
</evidence>
<evidence type="ECO:0000259" key="5">
    <source>
        <dbReference type="SMART" id="SM00645"/>
    </source>
</evidence>
<dbReference type="Pfam" id="PF00112">
    <property type="entry name" value="Peptidase_C1"/>
    <property type="match status" value="1"/>
</dbReference>
<dbReference type="Gene3D" id="3.90.70.10">
    <property type="entry name" value="Cysteine proteinases"/>
    <property type="match status" value="1"/>
</dbReference>
<feature type="domain" description="Peptidase C1A papain C-terminal" evidence="5">
    <location>
        <begin position="130"/>
        <end position="346"/>
    </location>
</feature>
<dbReference type="SMART" id="SM00645">
    <property type="entry name" value="Pept_C1"/>
    <property type="match status" value="1"/>
</dbReference>
<dbReference type="Pfam" id="PF08246">
    <property type="entry name" value="Inhibitor_I29"/>
    <property type="match status" value="1"/>
</dbReference>
<feature type="compositionally biased region" description="Basic and acidic residues" evidence="4">
    <location>
        <begin position="113"/>
        <end position="124"/>
    </location>
</feature>
<evidence type="ECO:0000313" key="7">
    <source>
        <dbReference type="EMBL" id="TNV77369.1"/>
    </source>
</evidence>
<dbReference type="InterPro" id="IPR025660">
    <property type="entry name" value="Pept_his_AS"/>
</dbReference>
<feature type="region of interest" description="Disordered" evidence="4">
    <location>
        <begin position="107"/>
        <end position="128"/>
    </location>
</feature>
<comment type="similarity">
    <text evidence="1">Belongs to the peptidase C1 family.</text>
</comment>
<keyword evidence="2" id="KW-0865">Zymogen</keyword>
<keyword evidence="8" id="KW-1185">Reference proteome</keyword>
<dbReference type="FunFam" id="3.90.70.10:FF:000332">
    <property type="entry name" value="Cathepsin L1"/>
    <property type="match status" value="1"/>
</dbReference>